<dbReference type="InterPro" id="IPR036513">
    <property type="entry name" value="STAS_dom_sf"/>
</dbReference>
<dbReference type="InterPro" id="IPR038396">
    <property type="entry name" value="SpoIIAA-like_sf"/>
</dbReference>
<dbReference type="OrthoDB" id="9811577at2"/>
<name>A0A5C5X255_9BACT</name>
<dbReference type="Proteomes" id="UP000318053">
    <property type="component" value="Unassembled WGS sequence"/>
</dbReference>
<dbReference type="InterPro" id="IPR021866">
    <property type="entry name" value="SpoIIAA-like"/>
</dbReference>
<keyword evidence="2" id="KW-1185">Reference proteome</keyword>
<accession>A0A5C5X255</accession>
<dbReference type="EMBL" id="SJPK01000015">
    <property type="protein sequence ID" value="TWT56243.1"/>
    <property type="molecule type" value="Genomic_DNA"/>
</dbReference>
<organism evidence="1 2">
    <name type="scientific">Allorhodopirellula solitaria</name>
    <dbReference type="NCBI Taxonomy" id="2527987"/>
    <lineage>
        <taxon>Bacteria</taxon>
        <taxon>Pseudomonadati</taxon>
        <taxon>Planctomycetota</taxon>
        <taxon>Planctomycetia</taxon>
        <taxon>Pirellulales</taxon>
        <taxon>Pirellulaceae</taxon>
        <taxon>Allorhodopirellula</taxon>
    </lineage>
</organism>
<evidence type="ECO:0000313" key="1">
    <source>
        <dbReference type="EMBL" id="TWT56243.1"/>
    </source>
</evidence>
<comment type="caution">
    <text evidence="1">The sequence shown here is derived from an EMBL/GenBank/DDBJ whole genome shotgun (WGS) entry which is preliminary data.</text>
</comment>
<gene>
    <name evidence="1" type="ORF">CA85_44250</name>
</gene>
<reference evidence="1 2" key="1">
    <citation type="submission" date="2019-02" db="EMBL/GenBank/DDBJ databases">
        <title>Deep-cultivation of Planctomycetes and their phenomic and genomic characterization uncovers novel biology.</title>
        <authorList>
            <person name="Wiegand S."/>
            <person name="Jogler M."/>
            <person name="Boedeker C."/>
            <person name="Pinto D."/>
            <person name="Vollmers J."/>
            <person name="Rivas-Marin E."/>
            <person name="Kohn T."/>
            <person name="Peeters S.H."/>
            <person name="Heuer A."/>
            <person name="Rast P."/>
            <person name="Oberbeckmann S."/>
            <person name="Bunk B."/>
            <person name="Jeske O."/>
            <person name="Meyerdierks A."/>
            <person name="Storesund J.E."/>
            <person name="Kallscheuer N."/>
            <person name="Luecker S."/>
            <person name="Lage O.M."/>
            <person name="Pohl T."/>
            <person name="Merkel B.J."/>
            <person name="Hornburger P."/>
            <person name="Mueller R.-W."/>
            <person name="Bruemmer F."/>
            <person name="Labrenz M."/>
            <person name="Spormann A.M."/>
            <person name="Op Den Camp H."/>
            <person name="Overmann J."/>
            <person name="Amann R."/>
            <person name="Jetten M.S.M."/>
            <person name="Mascher T."/>
            <person name="Medema M.H."/>
            <person name="Devos D.P."/>
            <person name="Kaster A.-K."/>
            <person name="Ovreas L."/>
            <person name="Rohde M."/>
            <person name="Galperin M.Y."/>
            <person name="Jogler C."/>
        </authorList>
    </citation>
    <scope>NUCLEOTIDE SEQUENCE [LARGE SCALE GENOMIC DNA]</scope>
    <source>
        <strain evidence="1 2">CA85</strain>
    </source>
</reference>
<proteinExistence type="predicted"/>
<dbReference type="SUPFAM" id="SSF52091">
    <property type="entry name" value="SpoIIaa-like"/>
    <property type="match status" value="1"/>
</dbReference>
<sequence length="123" mass="13575">MLKHKLILPEGILLLEPTEPLEASDFERVAAEIDPYIAERGKLPGILIHAQSFPGWASLSAATAHMRFVETHHAKVGRLAVVSDSLLLTEIPTILGHLIDVEVQHFAESAYDEASTWLEEQQG</sequence>
<evidence type="ECO:0000313" key="2">
    <source>
        <dbReference type="Proteomes" id="UP000318053"/>
    </source>
</evidence>
<dbReference type="RefSeq" id="WP_146393267.1">
    <property type="nucleotide sequence ID" value="NZ_SJPK01000015.1"/>
</dbReference>
<dbReference type="AlphaFoldDB" id="A0A5C5X255"/>
<dbReference type="Gene3D" id="3.40.50.10600">
    <property type="entry name" value="SpoIIaa-like domains"/>
    <property type="match status" value="1"/>
</dbReference>
<protein>
    <recommendedName>
        <fullName evidence="3">SpoIIAA-like protein</fullName>
    </recommendedName>
</protein>
<evidence type="ECO:0008006" key="3">
    <source>
        <dbReference type="Google" id="ProtNLM"/>
    </source>
</evidence>
<dbReference type="Pfam" id="PF11964">
    <property type="entry name" value="SpoIIAA-like"/>
    <property type="match status" value="1"/>
</dbReference>